<dbReference type="EMBL" id="SUPK01000007">
    <property type="protein sequence ID" value="TJY40976.1"/>
    <property type="molecule type" value="Genomic_DNA"/>
</dbReference>
<evidence type="ECO:0000256" key="1">
    <source>
        <dbReference type="SAM" id="SignalP"/>
    </source>
</evidence>
<organism evidence="3 4">
    <name type="scientific">Cohnella pontilimi</name>
    <dbReference type="NCBI Taxonomy" id="2564100"/>
    <lineage>
        <taxon>Bacteria</taxon>
        <taxon>Bacillati</taxon>
        <taxon>Bacillota</taxon>
        <taxon>Bacilli</taxon>
        <taxon>Bacillales</taxon>
        <taxon>Paenibacillaceae</taxon>
        <taxon>Cohnella</taxon>
    </lineage>
</organism>
<dbReference type="AlphaFoldDB" id="A0A4U0F8B6"/>
<name>A0A4U0F8B6_9BACL</name>
<protein>
    <submittedName>
        <fullName evidence="3">Glycerophosphodiester phosphodiesterase</fullName>
    </submittedName>
</protein>
<dbReference type="Proteomes" id="UP000309673">
    <property type="component" value="Unassembled WGS sequence"/>
</dbReference>
<accession>A0A4U0F8B6</accession>
<evidence type="ECO:0000313" key="3">
    <source>
        <dbReference type="EMBL" id="TJY40976.1"/>
    </source>
</evidence>
<evidence type="ECO:0000259" key="2">
    <source>
        <dbReference type="Pfam" id="PF03009"/>
    </source>
</evidence>
<sequence length="243" mass="28079">MRKSSSLVLLIALLTLSVPWRVMADTPKDWTDQRLIAHAMGGIDGKTYTNCYEAFTSNYGKGFRVFEVDLQFTADGQLVARHDWSPGMYKHLGQERPAVENHQPLSWMTFKELPIHKQFQPLDIDDILQLMGLFPDVYLVTDTKNLQTATIQKQFRLIADKLIQYDDRSIGRRIVPQLYNRKMYDLLEEIYPFDSYIYTLYQSKDTDKQVLNFVRSTPKVKAVTMDGGRASKTFTGALRAHDQ</sequence>
<dbReference type="InterPro" id="IPR017946">
    <property type="entry name" value="PLC-like_Pdiesterase_TIM-brl"/>
</dbReference>
<dbReference type="OrthoDB" id="2033680at2"/>
<dbReference type="GO" id="GO:0008081">
    <property type="term" value="F:phosphoric diester hydrolase activity"/>
    <property type="evidence" value="ECO:0007669"/>
    <property type="project" value="InterPro"/>
</dbReference>
<dbReference type="SUPFAM" id="SSF51695">
    <property type="entry name" value="PLC-like phosphodiesterases"/>
    <property type="match status" value="1"/>
</dbReference>
<comment type="caution">
    <text evidence="3">The sequence shown here is derived from an EMBL/GenBank/DDBJ whole genome shotgun (WGS) entry which is preliminary data.</text>
</comment>
<feature type="chain" id="PRO_5020217686" evidence="1">
    <location>
        <begin position="25"/>
        <end position="243"/>
    </location>
</feature>
<dbReference type="GO" id="GO:0006629">
    <property type="term" value="P:lipid metabolic process"/>
    <property type="evidence" value="ECO:0007669"/>
    <property type="project" value="InterPro"/>
</dbReference>
<dbReference type="InterPro" id="IPR030395">
    <property type="entry name" value="GP_PDE_dom"/>
</dbReference>
<feature type="domain" description="GP-PDE" evidence="2">
    <location>
        <begin position="50"/>
        <end position="169"/>
    </location>
</feature>
<dbReference type="RefSeq" id="WP_136778604.1">
    <property type="nucleotide sequence ID" value="NZ_SUPK01000007.1"/>
</dbReference>
<gene>
    <name evidence="3" type="ORF">E5161_14770</name>
</gene>
<keyword evidence="4" id="KW-1185">Reference proteome</keyword>
<evidence type="ECO:0000313" key="4">
    <source>
        <dbReference type="Proteomes" id="UP000309673"/>
    </source>
</evidence>
<keyword evidence="1" id="KW-0732">Signal</keyword>
<proteinExistence type="predicted"/>
<feature type="signal peptide" evidence="1">
    <location>
        <begin position="1"/>
        <end position="24"/>
    </location>
</feature>
<reference evidence="3 4" key="1">
    <citation type="submission" date="2019-04" db="EMBL/GenBank/DDBJ databases">
        <title>Cohnella sp. nov., isolated from soil.</title>
        <authorList>
            <person name="Kim W."/>
        </authorList>
    </citation>
    <scope>NUCLEOTIDE SEQUENCE [LARGE SCALE GENOMIC DNA]</scope>
    <source>
        <strain evidence="3 4">CAU 1483</strain>
    </source>
</reference>
<dbReference type="Pfam" id="PF03009">
    <property type="entry name" value="GDPD"/>
    <property type="match status" value="1"/>
</dbReference>
<dbReference type="Gene3D" id="3.20.20.190">
    <property type="entry name" value="Phosphatidylinositol (PI) phosphodiesterase"/>
    <property type="match status" value="1"/>
</dbReference>